<feature type="domain" description="Origin recognition complex subunit 5 C-terminal" evidence="5">
    <location>
        <begin position="364"/>
        <end position="517"/>
    </location>
</feature>
<dbReference type="InterPro" id="IPR020796">
    <property type="entry name" value="ORC5"/>
</dbReference>
<dbReference type="InParanoid" id="A0A0H2S5W8"/>
<dbReference type="GO" id="GO:0005664">
    <property type="term" value="C:nuclear origin of replication recognition complex"/>
    <property type="evidence" value="ECO:0007669"/>
    <property type="project" value="TreeGrafter"/>
</dbReference>
<keyword evidence="3" id="KW-0539">Nucleus</keyword>
<evidence type="ECO:0000313" key="8">
    <source>
        <dbReference type="Proteomes" id="UP000053477"/>
    </source>
</evidence>
<name>A0A0H2S5W8_9AGAM</name>
<gene>
    <name evidence="7" type="ORF">SCHPADRAFT_424202</name>
</gene>
<evidence type="ECO:0000256" key="4">
    <source>
        <dbReference type="SAM" id="MobiDB-lite"/>
    </source>
</evidence>
<dbReference type="GO" id="GO:0006270">
    <property type="term" value="P:DNA replication initiation"/>
    <property type="evidence" value="ECO:0007669"/>
    <property type="project" value="TreeGrafter"/>
</dbReference>
<comment type="subcellular location">
    <subcellularLocation>
        <location evidence="1">Nucleus</location>
    </subcellularLocation>
</comment>
<dbReference type="InterPro" id="IPR047088">
    <property type="entry name" value="ORC5_C"/>
</dbReference>
<evidence type="ECO:0000256" key="1">
    <source>
        <dbReference type="ARBA" id="ARBA00004123"/>
    </source>
</evidence>
<dbReference type="AlphaFoldDB" id="A0A0H2S5W8"/>
<dbReference type="EMBL" id="KQ085980">
    <property type="protein sequence ID" value="KLO12301.1"/>
    <property type="molecule type" value="Genomic_DNA"/>
</dbReference>
<protein>
    <recommendedName>
        <fullName evidence="9">Origin recognition complex subunit 5</fullName>
    </recommendedName>
</protein>
<dbReference type="OrthoDB" id="365981at2759"/>
<feature type="region of interest" description="Disordered" evidence="4">
    <location>
        <begin position="387"/>
        <end position="416"/>
    </location>
</feature>
<organism evidence="7 8">
    <name type="scientific">Schizopora paradoxa</name>
    <dbReference type="NCBI Taxonomy" id="27342"/>
    <lineage>
        <taxon>Eukaryota</taxon>
        <taxon>Fungi</taxon>
        <taxon>Dikarya</taxon>
        <taxon>Basidiomycota</taxon>
        <taxon>Agaricomycotina</taxon>
        <taxon>Agaricomycetes</taxon>
        <taxon>Hymenochaetales</taxon>
        <taxon>Schizoporaceae</taxon>
        <taxon>Schizopora</taxon>
    </lineage>
</organism>
<evidence type="ECO:0000259" key="5">
    <source>
        <dbReference type="Pfam" id="PF14630"/>
    </source>
</evidence>
<dbReference type="Pfam" id="PF21639">
    <property type="entry name" value="ORC5_lid"/>
    <property type="match status" value="1"/>
</dbReference>
<feature type="domain" description="ORC5 lid" evidence="6">
    <location>
        <begin position="245"/>
        <end position="282"/>
    </location>
</feature>
<dbReference type="PANTHER" id="PTHR12705">
    <property type="entry name" value="ORIGIN RECOGNITION COMPLEX SUBUNIT 5"/>
    <property type="match status" value="1"/>
</dbReference>
<evidence type="ECO:0000259" key="6">
    <source>
        <dbReference type="Pfam" id="PF21639"/>
    </source>
</evidence>
<keyword evidence="2" id="KW-0235">DNA replication</keyword>
<dbReference type="Pfam" id="PF14630">
    <property type="entry name" value="ORC5_C"/>
    <property type="match status" value="1"/>
</dbReference>
<evidence type="ECO:0008006" key="9">
    <source>
        <dbReference type="Google" id="ProtNLM"/>
    </source>
</evidence>
<dbReference type="STRING" id="27342.A0A0H2S5W8"/>
<dbReference type="PANTHER" id="PTHR12705:SF0">
    <property type="entry name" value="ORIGIN RECOGNITION COMPLEX SUBUNIT 5"/>
    <property type="match status" value="1"/>
</dbReference>
<reference evidence="7 8" key="1">
    <citation type="submission" date="2015-04" db="EMBL/GenBank/DDBJ databases">
        <title>Complete genome sequence of Schizopora paradoxa KUC8140, a cosmopolitan wood degrader in East Asia.</title>
        <authorList>
            <consortium name="DOE Joint Genome Institute"/>
            <person name="Min B."/>
            <person name="Park H."/>
            <person name="Jang Y."/>
            <person name="Kim J.-J."/>
            <person name="Kim K.H."/>
            <person name="Pangilinan J."/>
            <person name="Lipzen A."/>
            <person name="Riley R."/>
            <person name="Grigoriev I.V."/>
            <person name="Spatafora J.W."/>
            <person name="Choi I.-G."/>
        </authorList>
    </citation>
    <scope>NUCLEOTIDE SEQUENCE [LARGE SCALE GENOMIC DNA]</scope>
    <source>
        <strain evidence="7 8">KUC8140</strain>
    </source>
</reference>
<dbReference type="InterPro" id="IPR048866">
    <property type="entry name" value="ORC5_lid"/>
</dbReference>
<evidence type="ECO:0000256" key="3">
    <source>
        <dbReference type="ARBA" id="ARBA00023242"/>
    </source>
</evidence>
<keyword evidence="8" id="KW-1185">Reference proteome</keyword>
<dbReference type="Proteomes" id="UP000053477">
    <property type="component" value="Unassembled WGS sequence"/>
</dbReference>
<evidence type="ECO:0000256" key="2">
    <source>
        <dbReference type="ARBA" id="ARBA00022705"/>
    </source>
</evidence>
<evidence type="ECO:0000313" key="7">
    <source>
        <dbReference type="EMBL" id="KLO12301.1"/>
    </source>
</evidence>
<dbReference type="GO" id="GO:0003688">
    <property type="term" value="F:DNA replication origin binding"/>
    <property type="evidence" value="ECO:0007669"/>
    <property type="project" value="TreeGrafter"/>
</dbReference>
<accession>A0A0H2S5W8</accession>
<sequence>MNDYTTQVADDFCCDEELVQQVISLTTSPTPSFAYVYDAQTPENTRNMLQCVLARSTSACGGMNIAYAFINCVACFSQRLLFDTTLNTLMKHRSTWNNGFGLWEDGALEAGNWNDSLDGFFRGLNSCYAMLLKGGAADDRRPPVSTKIVLVFERPEKLKETLPGIVMPLARLHEMAKANITTIFLGETEWENITPHAGTLPDPHRITVQTLSKEALMRMITKKFPDTYPETSLSPYNPTLKTLFAHFVETVYNVCSPFTVEPKELAYLVAARWPGFVSPLLEDWKHQNSEELQGPSEESRIRLIKLFMPSLSNAVESLYPRLLSAKEWSNTNTPPNGMRLSRAAAKLPQASTTSSVITDELPELPKISNFILLASFLASHNPAKTDARMFGRNMDDKKRKRKKGGSPRKQGGSAKVSQLLQGPMTFPYDRLIAILGALLLEYDDGARQSLSFSGSILNVESEVFRIQTNALIQDLMSKHLLHRTTAPERFDSMQFKCGITQEQGLALARRLGIPLAELMWDPM</sequence>
<proteinExistence type="predicted"/>
<feature type="compositionally biased region" description="Basic and acidic residues" evidence="4">
    <location>
        <begin position="387"/>
        <end position="397"/>
    </location>
</feature>